<dbReference type="Proteomes" id="UP001189429">
    <property type="component" value="Unassembled WGS sequence"/>
</dbReference>
<name>A0ABN9Q710_9DINO</name>
<reference evidence="2" key="1">
    <citation type="submission" date="2023-10" db="EMBL/GenBank/DDBJ databases">
        <authorList>
            <person name="Chen Y."/>
            <person name="Shah S."/>
            <person name="Dougan E. K."/>
            <person name="Thang M."/>
            <person name="Chan C."/>
        </authorList>
    </citation>
    <scope>NUCLEOTIDE SEQUENCE [LARGE SCALE GENOMIC DNA]</scope>
</reference>
<organism evidence="2 3">
    <name type="scientific">Prorocentrum cordatum</name>
    <dbReference type="NCBI Taxonomy" id="2364126"/>
    <lineage>
        <taxon>Eukaryota</taxon>
        <taxon>Sar</taxon>
        <taxon>Alveolata</taxon>
        <taxon>Dinophyceae</taxon>
        <taxon>Prorocentrales</taxon>
        <taxon>Prorocentraceae</taxon>
        <taxon>Prorocentrum</taxon>
    </lineage>
</organism>
<keyword evidence="3" id="KW-1185">Reference proteome</keyword>
<evidence type="ECO:0000256" key="1">
    <source>
        <dbReference type="SAM" id="MobiDB-lite"/>
    </source>
</evidence>
<feature type="non-terminal residue" evidence="2">
    <location>
        <position position="1"/>
    </location>
</feature>
<protein>
    <submittedName>
        <fullName evidence="2">Uncharacterized protein</fullName>
    </submittedName>
</protein>
<proteinExistence type="predicted"/>
<comment type="caution">
    <text evidence="2">The sequence shown here is derived from an EMBL/GenBank/DDBJ whole genome shotgun (WGS) entry which is preliminary data.</text>
</comment>
<evidence type="ECO:0000313" key="2">
    <source>
        <dbReference type="EMBL" id="CAK0800363.1"/>
    </source>
</evidence>
<accession>A0ABN9Q710</accession>
<feature type="region of interest" description="Disordered" evidence="1">
    <location>
        <begin position="1"/>
        <end position="64"/>
    </location>
</feature>
<feature type="compositionally biased region" description="Low complexity" evidence="1">
    <location>
        <begin position="1"/>
        <end position="29"/>
    </location>
</feature>
<sequence>VSVSGADPSRPGAAAGRAGRSSRPASGSGRQRRRGACRRRRHCSGPTGSCLHGEATGPSDRRSASLGAIGSSAVFFWDGSRPAETQLAEAGMLERPCGRCEDEDARRRRHVLHTLTGSVDFVEFSIQSLSAHVIFSSIMFGHTGH</sequence>
<gene>
    <name evidence="2" type="ORF">PCOR1329_LOCUS8531</name>
</gene>
<dbReference type="EMBL" id="CAUYUJ010002344">
    <property type="protein sequence ID" value="CAK0800363.1"/>
    <property type="molecule type" value="Genomic_DNA"/>
</dbReference>
<evidence type="ECO:0000313" key="3">
    <source>
        <dbReference type="Proteomes" id="UP001189429"/>
    </source>
</evidence>
<feature type="compositionally biased region" description="Basic residues" evidence="1">
    <location>
        <begin position="30"/>
        <end position="43"/>
    </location>
</feature>